<name>A0A4W5KUR6_9TELE</name>
<dbReference type="AlphaFoldDB" id="A0A4W5KUR6"/>
<organism evidence="1 2">
    <name type="scientific">Hucho hucho</name>
    <name type="common">huchen</name>
    <dbReference type="NCBI Taxonomy" id="62062"/>
    <lineage>
        <taxon>Eukaryota</taxon>
        <taxon>Metazoa</taxon>
        <taxon>Chordata</taxon>
        <taxon>Craniata</taxon>
        <taxon>Vertebrata</taxon>
        <taxon>Euteleostomi</taxon>
        <taxon>Actinopterygii</taxon>
        <taxon>Neopterygii</taxon>
        <taxon>Teleostei</taxon>
        <taxon>Protacanthopterygii</taxon>
        <taxon>Salmoniformes</taxon>
        <taxon>Salmonidae</taxon>
        <taxon>Salmoninae</taxon>
        <taxon>Hucho</taxon>
    </lineage>
</organism>
<dbReference type="Ensembl" id="ENSHHUT00000015399.1">
    <property type="protein sequence ID" value="ENSHHUP00000014889.1"/>
    <property type="gene ID" value="ENSHHUG00000009222.1"/>
</dbReference>
<proteinExistence type="predicted"/>
<reference evidence="2" key="1">
    <citation type="submission" date="2018-06" db="EMBL/GenBank/DDBJ databases">
        <title>Genome assembly of Danube salmon.</title>
        <authorList>
            <person name="Macqueen D.J."/>
            <person name="Gundappa M.K."/>
        </authorList>
    </citation>
    <scope>NUCLEOTIDE SEQUENCE [LARGE SCALE GENOMIC DNA]</scope>
</reference>
<evidence type="ECO:0000313" key="2">
    <source>
        <dbReference type="Proteomes" id="UP000314982"/>
    </source>
</evidence>
<protein>
    <submittedName>
        <fullName evidence="1">Uncharacterized protein</fullName>
    </submittedName>
</protein>
<dbReference type="Proteomes" id="UP000314982">
    <property type="component" value="Unassembled WGS sequence"/>
</dbReference>
<accession>A0A4W5KUR6</accession>
<keyword evidence="2" id="KW-1185">Reference proteome</keyword>
<evidence type="ECO:0000313" key="1">
    <source>
        <dbReference type="Ensembl" id="ENSHHUP00000014889.1"/>
    </source>
</evidence>
<sequence>MIKCLCSPLTPDRMLKETLCVLLLWASLEETQSRGCSSFFCRKSHLVSALSRGSDPGKPLFLTPYLEKGNIEEHGSRVW</sequence>
<reference evidence="1" key="3">
    <citation type="submission" date="2025-09" db="UniProtKB">
        <authorList>
            <consortium name="Ensembl"/>
        </authorList>
    </citation>
    <scope>IDENTIFICATION</scope>
</reference>
<reference evidence="1" key="2">
    <citation type="submission" date="2025-08" db="UniProtKB">
        <authorList>
            <consortium name="Ensembl"/>
        </authorList>
    </citation>
    <scope>IDENTIFICATION</scope>
</reference>